<dbReference type="GO" id="GO:0016805">
    <property type="term" value="F:dipeptidase activity"/>
    <property type="evidence" value="ECO:0007669"/>
    <property type="project" value="InterPro"/>
</dbReference>
<gene>
    <name evidence="4" type="ORF">JXQ802_LOCUS43186</name>
    <name evidence="3" type="ORF">PYM288_LOCUS28065</name>
</gene>
<proteinExistence type="inferred from homology"/>
<feature type="transmembrane region" description="Helical" evidence="2">
    <location>
        <begin position="452"/>
        <end position="470"/>
    </location>
</feature>
<organism evidence="3 5">
    <name type="scientific">Rotaria sordida</name>
    <dbReference type="NCBI Taxonomy" id="392033"/>
    <lineage>
        <taxon>Eukaryota</taxon>
        <taxon>Metazoa</taxon>
        <taxon>Spiralia</taxon>
        <taxon>Gnathifera</taxon>
        <taxon>Rotifera</taxon>
        <taxon>Eurotatoria</taxon>
        <taxon>Bdelloidea</taxon>
        <taxon>Philodinida</taxon>
        <taxon>Philodinidae</taxon>
        <taxon>Rotaria</taxon>
    </lineage>
</organism>
<comment type="caution">
    <text evidence="3">The sequence shown here is derived from an EMBL/GenBank/DDBJ whole genome shotgun (WGS) entry which is preliminary data.</text>
</comment>
<name>A0A815B5W8_9BILA</name>
<evidence type="ECO:0000313" key="6">
    <source>
        <dbReference type="Proteomes" id="UP000663870"/>
    </source>
</evidence>
<evidence type="ECO:0000313" key="5">
    <source>
        <dbReference type="Proteomes" id="UP000663854"/>
    </source>
</evidence>
<keyword evidence="2" id="KW-1133">Transmembrane helix</keyword>
<dbReference type="Proteomes" id="UP000663854">
    <property type="component" value="Unassembled WGS sequence"/>
</dbReference>
<dbReference type="Pfam" id="PF03577">
    <property type="entry name" value="Peptidase_C69"/>
    <property type="match status" value="1"/>
</dbReference>
<dbReference type="Gene3D" id="3.60.60.10">
    <property type="entry name" value="Penicillin V Acylase, Chain A"/>
    <property type="match status" value="1"/>
</dbReference>
<evidence type="ECO:0000256" key="1">
    <source>
        <dbReference type="ARBA" id="ARBA00005705"/>
    </source>
</evidence>
<keyword evidence="2" id="KW-0812">Transmembrane</keyword>
<evidence type="ECO:0000313" key="4">
    <source>
        <dbReference type="EMBL" id="CAF1544541.1"/>
    </source>
</evidence>
<dbReference type="PANTHER" id="PTHR12994">
    <property type="entry name" value="SECERNIN"/>
    <property type="match status" value="1"/>
</dbReference>
<keyword evidence="2" id="KW-0472">Membrane</keyword>
<evidence type="ECO:0008006" key="7">
    <source>
        <dbReference type="Google" id="ProtNLM"/>
    </source>
</evidence>
<feature type="transmembrane region" description="Helical" evidence="2">
    <location>
        <begin position="482"/>
        <end position="499"/>
    </location>
</feature>
<keyword evidence="6" id="KW-1185">Reference proteome</keyword>
<dbReference type="PANTHER" id="PTHR12994:SF17">
    <property type="entry name" value="LD30995P"/>
    <property type="match status" value="1"/>
</dbReference>
<dbReference type="GO" id="GO:0070004">
    <property type="term" value="F:cysteine-type exopeptidase activity"/>
    <property type="evidence" value="ECO:0007669"/>
    <property type="project" value="InterPro"/>
</dbReference>
<evidence type="ECO:0000313" key="3">
    <source>
        <dbReference type="EMBL" id="CAF1264734.1"/>
    </source>
</evidence>
<dbReference type="InterPro" id="IPR005322">
    <property type="entry name" value="Peptidase_C69"/>
</dbReference>
<dbReference type="Proteomes" id="UP000663870">
    <property type="component" value="Unassembled WGS sequence"/>
</dbReference>
<sequence length="527" mass="61222">MVAMDDVTDDGSIIFGKNSDRQTNEPLSIRYIPSAIYPSNSKIRTTYIEIDQVEKTHSCILFSPTNIYGAEMGFNSHGLVIGNEALFTKIPCYSEGLTGMDLVRLVLERCSSSREGKETIIDLLNKYGQGGNCGFTSPFYYHSSFLIVDSNECWIIETVGKEYAAKRITKGIHTISNRISFGKVMLSEISLNLSDHLFIEQFVSKIRQSRSFDLISKQSKKYPEKSCQFNVMDMFNVLRDHQQSKDFPENGLTNVDICMHGAFGPIRFNQTTGSLVSVIPKSKNQLPIHYATCTSLPCLSIFKPIWLDSSSIPPTFISSRDNFLSNASITYSSNNIWWKSEIVNRNIMKYYQKLIQQIQIERNLLENQFIYKSNKLSSRYISEEQRNHFTIFAFDQVDQLINKWFSRAYSLSFEMKSELSFFQELTWEGWRKSAKIPKQLLNYAKVEIYQKIMKFICLFSILIIIHRVYFINHHQLNIFNTFTYYLVLFISLIIYLLLTKIFPKQRKTKEEEQIEILLSRLDFNDHS</sequence>
<evidence type="ECO:0000256" key="2">
    <source>
        <dbReference type="SAM" id="Phobius"/>
    </source>
</evidence>
<comment type="similarity">
    <text evidence="1">Belongs to the peptidase C69 family. Secernin subfamily.</text>
</comment>
<protein>
    <recommendedName>
        <fullName evidence="7">Dipeptidase</fullName>
    </recommendedName>
</protein>
<reference evidence="3" key="1">
    <citation type="submission" date="2021-02" db="EMBL/GenBank/DDBJ databases">
        <authorList>
            <person name="Nowell W R."/>
        </authorList>
    </citation>
    <scope>NUCLEOTIDE SEQUENCE</scope>
</reference>
<dbReference type="GO" id="GO:0006508">
    <property type="term" value="P:proteolysis"/>
    <property type="evidence" value="ECO:0007669"/>
    <property type="project" value="InterPro"/>
</dbReference>
<dbReference type="AlphaFoldDB" id="A0A815B5W8"/>
<dbReference type="EMBL" id="CAJNOL010003064">
    <property type="protein sequence ID" value="CAF1544541.1"/>
    <property type="molecule type" value="Genomic_DNA"/>
</dbReference>
<accession>A0A815B5W8</accession>
<dbReference type="EMBL" id="CAJNOH010001982">
    <property type="protein sequence ID" value="CAF1264734.1"/>
    <property type="molecule type" value="Genomic_DNA"/>
</dbReference>